<dbReference type="KEGG" id="geo:Geob_3233"/>
<evidence type="ECO:0000313" key="3">
    <source>
        <dbReference type="Proteomes" id="UP000007721"/>
    </source>
</evidence>
<dbReference type="Proteomes" id="UP000007721">
    <property type="component" value="Chromosome"/>
</dbReference>
<evidence type="ECO:0000256" key="1">
    <source>
        <dbReference type="SAM" id="Phobius"/>
    </source>
</evidence>
<keyword evidence="3" id="KW-1185">Reference proteome</keyword>
<keyword evidence="1" id="KW-0472">Membrane</keyword>
<dbReference type="HOGENOM" id="CLU_2105457_0_0_7"/>
<organism evidence="2 3">
    <name type="scientific">Geotalea daltonii (strain DSM 22248 / JCM 15807 / FRC-32)</name>
    <name type="common">Geobacter daltonii</name>
    <dbReference type="NCBI Taxonomy" id="316067"/>
    <lineage>
        <taxon>Bacteria</taxon>
        <taxon>Pseudomonadati</taxon>
        <taxon>Thermodesulfobacteriota</taxon>
        <taxon>Desulfuromonadia</taxon>
        <taxon>Geobacterales</taxon>
        <taxon>Geobacteraceae</taxon>
        <taxon>Geotalea</taxon>
    </lineage>
</organism>
<proteinExistence type="predicted"/>
<evidence type="ECO:0000313" key="2">
    <source>
        <dbReference type="EMBL" id="ACM21576.1"/>
    </source>
</evidence>
<feature type="transmembrane region" description="Helical" evidence="1">
    <location>
        <begin position="95"/>
        <end position="114"/>
    </location>
</feature>
<accession>B9M4C1</accession>
<keyword evidence="1" id="KW-1133">Transmembrane helix</keyword>
<sequence length="115" mass="13789">MVRYKCEFESILSFKTQHSYIARSPANLLKAGYSPEIEFNLKCVCTNRPSWLLFLRERRQFDLKLNQWTILMKSDAVYFNRIAYRFITKDLCDRAWVFAELVPHVFFAFLSFWAA</sequence>
<dbReference type="EMBL" id="CP001390">
    <property type="protein sequence ID" value="ACM21576.1"/>
    <property type="molecule type" value="Genomic_DNA"/>
</dbReference>
<reference evidence="2 3" key="1">
    <citation type="submission" date="2009-01" db="EMBL/GenBank/DDBJ databases">
        <title>Complete sequence of Geobacter sp. FRC-32.</title>
        <authorList>
            <consortium name="US DOE Joint Genome Institute"/>
            <person name="Lucas S."/>
            <person name="Copeland A."/>
            <person name="Lapidus A."/>
            <person name="Glavina del Rio T."/>
            <person name="Dalin E."/>
            <person name="Tice H."/>
            <person name="Bruce D."/>
            <person name="Goodwin L."/>
            <person name="Pitluck S."/>
            <person name="Saunders E."/>
            <person name="Brettin T."/>
            <person name="Detter J.C."/>
            <person name="Han C."/>
            <person name="Larimer F."/>
            <person name="Land M."/>
            <person name="Hauser L."/>
            <person name="Kyrpides N."/>
            <person name="Ovchinnikova G."/>
            <person name="Kostka J."/>
            <person name="Richardson P."/>
        </authorList>
    </citation>
    <scope>NUCLEOTIDE SEQUENCE [LARGE SCALE GENOMIC DNA]</scope>
    <source>
        <strain evidence="3">DSM 22248 / JCM 15807 / FRC-32</strain>
    </source>
</reference>
<gene>
    <name evidence="2" type="ordered locus">Geob_3233</name>
</gene>
<dbReference type="AlphaFoldDB" id="B9M4C1"/>
<protein>
    <submittedName>
        <fullName evidence="2">Uncharacterized protein</fullName>
    </submittedName>
</protein>
<keyword evidence="1" id="KW-0812">Transmembrane</keyword>
<name>B9M4C1_GEODF</name>